<dbReference type="RefSeq" id="WP_089053693.1">
    <property type="nucleotide sequence ID" value="NZ_MUHA01000007.1"/>
</dbReference>
<organism evidence="1 2">
    <name type="scientific">Flavobacterium oncorhynchi</name>
    <dbReference type="NCBI Taxonomy" id="728056"/>
    <lineage>
        <taxon>Bacteria</taxon>
        <taxon>Pseudomonadati</taxon>
        <taxon>Bacteroidota</taxon>
        <taxon>Flavobacteriia</taxon>
        <taxon>Flavobacteriales</taxon>
        <taxon>Flavobacteriaceae</taxon>
        <taxon>Flavobacterium</taxon>
    </lineage>
</organism>
<evidence type="ECO:0008006" key="3">
    <source>
        <dbReference type="Google" id="ProtNLM"/>
    </source>
</evidence>
<name>A0A226I4Y0_9FLAO</name>
<dbReference type="Proteomes" id="UP000198336">
    <property type="component" value="Unassembled WGS sequence"/>
</dbReference>
<evidence type="ECO:0000313" key="1">
    <source>
        <dbReference type="EMBL" id="OXB01425.1"/>
    </source>
</evidence>
<comment type="caution">
    <text evidence="1">The sequence shown here is derived from an EMBL/GenBank/DDBJ whole genome shotgun (WGS) entry which is preliminary data.</text>
</comment>
<dbReference type="EMBL" id="MUHA01000007">
    <property type="protein sequence ID" value="OXB01425.1"/>
    <property type="molecule type" value="Genomic_DNA"/>
</dbReference>
<keyword evidence="2" id="KW-1185">Reference proteome</keyword>
<dbReference type="AlphaFoldDB" id="A0A226I4Y0"/>
<gene>
    <name evidence="1" type="ORF">B0A75_07645</name>
</gene>
<dbReference type="PROSITE" id="PS51257">
    <property type="entry name" value="PROKAR_LIPOPROTEIN"/>
    <property type="match status" value="1"/>
</dbReference>
<accession>A0A226I4Y0</accession>
<protein>
    <recommendedName>
        <fullName evidence="3">Lipoprotein</fullName>
    </recommendedName>
</protein>
<sequence>MKKIVPFLICFTFCSCISIPNQPTRDISLEKQQADDQEKDFDLQVKIICFSDKNTNKEIEIEYELKNNSKSTVFDHKLKTYKLFFILKMTDGREIAKEKTIWSIIPPNTAIIEKEKIYVSDYVVQSCSATLYTKYK</sequence>
<evidence type="ECO:0000313" key="2">
    <source>
        <dbReference type="Proteomes" id="UP000198336"/>
    </source>
</evidence>
<proteinExistence type="predicted"/>
<reference evidence="1 2" key="1">
    <citation type="submission" date="2016-11" db="EMBL/GenBank/DDBJ databases">
        <title>Whole genomes of Flavobacteriaceae.</title>
        <authorList>
            <person name="Stine C."/>
            <person name="Li C."/>
            <person name="Tadesse D."/>
        </authorList>
    </citation>
    <scope>NUCLEOTIDE SEQUENCE [LARGE SCALE GENOMIC DNA]</scope>
    <source>
        <strain evidence="1 2">CCUG 59446</strain>
    </source>
</reference>